<feature type="transmembrane region" description="Helical" evidence="1">
    <location>
        <begin position="33"/>
        <end position="51"/>
    </location>
</feature>
<dbReference type="EMBL" id="LLFE01000233">
    <property type="protein sequence ID" value="KQD06914.1"/>
    <property type="molecule type" value="Genomic_DNA"/>
</dbReference>
<dbReference type="AlphaFoldDB" id="A0AB73F851"/>
<comment type="caution">
    <text evidence="2">The sequence shown here is derived from an EMBL/GenBank/DDBJ whole genome shotgun (WGS) entry which is preliminary data.</text>
</comment>
<keyword evidence="1" id="KW-0812">Transmembrane</keyword>
<dbReference type="InterPro" id="IPR029278">
    <property type="entry name" value="Imm26"/>
</dbReference>
<keyword evidence="1" id="KW-1133">Transmembrane helix</keyword>
<keyword evidence="1" id="KW-0472">Membrane</keyword>
<name>A0AB73F851_ACIBA</name>
<gene>
    <name evidence="2" type="ORF">APD06_20495</name>
</gene>
<dbReference type="Proteomes" id="UP000051322">
    <property type="component" value="Unassembled WGS sequence"/>
</dbReference>
<evidence type="ECO:0000313" key="3">
    <source>
        <dbReference type="Proteomes" id="UP000051322"/>
    </source>
</evidence>
<dbReference type="Pfam" id="PF15428">
    <property type="entry name" value="Imm26"/>
    <property type="match status" value="1"/>
</dbReference>
<protein>
    <submittedName>
        <fullName evidence="2">Uncharacterized protein</fullName>
    </submittedName>
</protein>
<proteinExistence type="predicted"/>
<sequence>MKKQRFKEGALLQIDLKNGQYAFGRVINNEEHFFMTFLQIIFLVLVSIRFIQQKNYFDCP</sequence>
<evidence type="ECO:0000256" key="1">
    <source>
        <dbReference type="SAM" id="Phobius"/>
    </source>
</evidence>
<evidence type="ECO:0000313" key="2">
    <source>
        <dbReference type="EMBL" id="KQD06914.1"/>
    </source>
</evidence>
<accession>A0AB73F851</accession>
<organism evidence="2 3">
    <name type="scientific">Acinetobacter baumannii</name>
    <dbReference type="NCBI Taxonomy" id="470"/>
    <lineage>
        <taxon>Bacteria</taxon>
        <taxon>Pseudomonadati</taxon>
        <taxon>Pseudomonadota</taxon>
        <taxon>Gammaproteobacteria</taxon>
        <taxon>Moraxellales</taxon>
        <taxon>Moraxellaceae</taxon>
        <taxon>Acinetobacter</taxon>
        <taxon>Acinetobacter calcoaceticus/baumannii complex</taxon>
    </lineage>
</organism>
<reference evidence="2 3" key="1">
    <citation type="submission" date="2015-10" db="EMBL/GenBank/DDBJ databases">
        <title>The utility of whole genome sequencing in characterizing Acinetobacter epidemiology and analyzing hospital outbreaks.</title>
        <authorList>
            <person name="Ozer E.A."/>
            <person name="Fitzpatrick M.A."/>
            <person name="Hauser A.R."/>
        </authorList>
    </citation>
    <scope>NUCLEOTIDE SEQUENCE [LARGE SCALE GENOMIC DNA]</scope>
    <source>
        <strain evidence="2 3">ABBL059</strain>
    </source>
</reference>